<evidence type="ECO:0000256" key="8">
    <source>
        <dbReference type="ARBA" id="ARBA00022777"/>
    </source>
</evidence>
<evidence type="ECO:0000256" key="5">
    <source>
        <dbReference type="ARBA" id="ARBA00022553"/>
    </source>
</evidence>
<dbReference type="Pfam" id="PF00512">
    <property type="entry name" value="HisKA"/>
    <property type="match status" value="1"/>
</dbReference>
<evidence type="ECO:0000256" key="9">
    <source>
        <dbReference type="ARBA" id="ARBA00022989"/>
    </source>
</evidence>
<name>A0ABP7KI44_9RHOB</name>
<evidence type="ECO:0000256" key="10">
    <source>
        <dbReference type="ARBA" id="ARBA00023012"/>
    </source>
</evidence>
<organism evidence="15 16">
    <name type="scientific">Celeribacter arenosi</name>
    <dbReference type="NCBI Taxonomy" id="792649"/>
    <lineage>
        <taxon>Bacteria</taxon>
        <taxon>Pseudomonadati</taxon>
        <taxon>Pseudomonadota</taxon>
        <taxon>Alphaproteobacteria</taxon>
        <taxon>Rhodobacterales</taxon>
        <taxon>Roseobacteraceae</taxon>
        <taxon>Celeribacter</taxon>
    </lineage>
</organism>
<dbReference type="PROSITE" id="PS50109">
    <property type="entry name" value="HIS_KIN"/>
    <property type="match status" value="1"/>
</dbReference>
<evidence type="ECO:0000313" key="16">
    <source>
        <dbReference type="Proteomes" id="UP001399917"/>
    </source>
</evidence>
<dbReference type="InterPro" id="IPR001734">
    <property type="entry name" value="Na/solute_symporter"/>
</dbReference>
<keyword evidence="6" id="KW-0808">Transferase</keyword>
<comment type="subcellular location">
    <subcellularLocation>
        <location evidence="2">Membrane</location>
        <topology evidence="2">Multi-pass membrane protein</topology>
    </subcellularLocation>
</comment>
<reference evidence="16" key="1">
    <citation type="journal article" date="2019" name="Int. J. Syst. Evol. Microbiol.">
        <title>The Global Catalogue of Microorganisms (GCM) 10K type strain sequencing project: providing services to taxonomists for standard genome sequencing and annotation.</title>
        <authorList>
            <consortium name="The Broad Institute Genomics Platform"/>
            <consortium name="The Broad Institute Genome Sequencing Center for Infectious Disease"/>
            <person name="Wu L."/>
            <person name="Ma J."/>
        </authorList>
    </citation>
    <scope>NUCLEOTIDE SEQUENCE [LARGE SCALE GENOMIC DNA]</scope>
    <source>
        <strain evidence="16">JCM 17190</strain>
    </source>
</reference>
<keyword evidence="8" id="KW-0418">Kinase</keyword>
<keyword evidence="11 13" id="KW-0472">Membrane</keyword>
<keyword evidence="16" id="KW-1185">Reference proteome</keyword>
<keyword evidence="15" id="KW-0067">ATP-binding</keyword>
<evidence type="ECO:0000256" key="11">
    <source>
        <dbReference type="ARBA" id="ARBA00023136"/>
    </source>
</evidence>
<sequence>MLSFNVLVLVCLIYASFLFLVAFWAEKRAERGRLGWLRSPVIYTLSLSIYCTAWTFYGAVGYAARSGLEFVTIYLGPTLVVIGWWWVLRKLVRIGRTQRITSVADLISSRYGKSTTLGVLVTLLAVIGTTPYIALQLQSVALSFAVFGLNDPSGLVITDLNRTALWVAGGLALFTVLFGTRNLDANERHHGVVTAIALEAVVKIVALVSVGVFVVWGVSDGLEGMLERIDASPIAQQDIIGTRWVAITFLSAAAFLTLPRMFQVLVVENAEERHLFTAGWAFPLYLFGMSLFVIPIAVAGLDFLPAGSNPDMFVLTLPLAFEQHTLATLSFLGGFSSATSMVIVAAIALSTMVSNHVVMPIWLSSRKDGATVSGDVRSVVLLARRLSIFGVLSLGYFYFRLSGGSEALASIGTISFTGVAQVLPAMIGGIFWRGATRIGAIGGVLTGFAIWAYAMFLPSFGEAAGFTQTFLAEGPFGFGWLRAQALFGVEGVDPVVHAVCWSLALNTLVFTVGSLLSFPNPVERLQGAQFVNVFEHTGTTRGWSQGTAEAEDLLMMAQRILGPTEAQRLFQLSAAEQGKGGYLPDTTPQFLERLEREMAGSVGAATAHAMLGQLVGGATVSVQDLMAVADETAQIMEYSSQLETKSEELARAARQLREANEKLTALSIQKDAFLSQISHELRTPMTSIRAFSEILRDGGASGDMDAQSLEHFSGIIHDEARRLTRLLDDLLDLSVLENGQVSLNWTRTNLNTVIGRAVQAAGQAGDAPMLTIRRNEVGEHIAIETDADRLAQVFINLIANARKYCDAEAPVLTITARRLGNDAVQIDFIDNGAGIPRDKQAMIFEKFSRLTDHAKAGGAGLGLAICREIMTNLSGSISYLPGQGGTAFRIDMPRKRLRTRTK</sequence>
<feature type="transmembrane region" description="Helical" evidence="13">
    <location>
        <begin position="163"/>
        <end position="180"/>
    </location>
</feature>
<keyword evidence="12" id="KW-0175">Coiled coil</keyword>
<dbReference type="InterPro" id="IPR003594">
    <property type="entry name" value="HATPase_dom"/>
</dbReference>
<feature type="transmembrane region" description="Helical" evidence="13">
    <location>
        <begin position="70"/>
        <end position="88"/>
    </location>
</feature>
<proteinExistence type="inferred from homology"/>
<dbReference type="EC" id="2.7.13.3" evidence="4"/>
<evidence type="ECO:0000256" key="12">
    <source>
        <dbReference type="SAM" id="Coils"/>
    </source>
</evidence>
<evidence type="ECO:0000256" key="4">
    <source>
        <dbReference type="ARBA" id="ARBA00012438"/>
    </source>
</evidence>
<dbReference type="Proteomes" id="UP001399917">
    <property type="component" value="Unassembled WGS sequence"/>
</dbReference>
<dbReference type="PRINTS" id="PR00344">
    <property type="entry name" value="BCTRLSENSOR"/>
</dbReference>
<dbReference type="InterPro" id="IPR036097">
    <property type="entry name" value="HisK_dim/P_sf"/>
</dbReference>
<dbReference type="PANTHER" id="PTHR43711">
    <property type="entry name" value="TWO-COMPONENT HISTIDINE KINASE"/>
    <property type="match status" value="1"/>
</dbReference>
<dbReference type="SMART" id="SM00388">
    <property type="entry name" value="HisKA"/>
    <property type="match status" value="1"/>
</dbReference>
<evidence type="ECO:0000313" key="15">
    <source>
        <dbReference type="EMBL" id="GAA3878115.1"/>
    </source>
</evidence>
<evidence type="ECO:0000256" key="3">
    <source>
        <dbReference type="ARBA" id="ARBA00006434"/>
    </source>
</evidence>
<feature type="transmembrane region" description="Helical" evidence="13">
    <location>
        <begin position="411"/>
        <end position="431"/>
    </location>
</feature>
<dbReference type="SUPFAM" id="SSF47384">
    <property type="entry name" value="Homodimeric domain of signal transducing histidine kinase"/>
    <property type="match status" value="1"/>
</dbReference>
<feature type="transmembrane region" description="Helical" evidence="13">
    <location>
        <begin position="379"/>
        <end position="399"/>
    </location>
</feature>
<feature type="domain" description="Histidine kinase" evidence="14">
    <location>
        <begin position="676"/>
        <end position="896"/>
    </location>
</feature>
<evidence type="ECO:0000259" key="14">
    <source>
        <dbReference type="PROSITE" id="PS50109"/>
    </source>
</evidence>
<feature type="transmembrane region" description="Helical" evidence="13">
    <location>
        <begin position="192"/>
        <end position="219"/>
    </location>
</feature>
<keyword evidence="10" id="KW-0902">Two-component regulatory system</keyword>
<evidence type="ECO:0000256" key="13">
    <source>
        <dbReference type="SAM" id="Phobius"/>
    </source>
</evidence>
<dbReference type="Gene3D" id="3.30.565.10">
    <property type="entry name" value="Histidine kinase-like ATPase, C-terminal domain"/>
    <property type="match status" value="1"/>
</dbReference>
<evidence type="ECO:0000256" key="1">
    <source>
        <dbReference type="ARBA" id="ARBA00000085"/>
    </source>
</evidence>
<dbReference type="GO" id="GO:0005524">
    <property type="term" value="F:ATP binding"/>
    <property type="evidence" value="ECO:0007669"/>
    <property type="project" value="UniProtKB-KW"/>
</dbReference>
<feature type="transmembrane region" description="Helical" evidence="13">
    <location>
        <begin position="326"/>
        <end position="358"/>
    </location>
</feature>
<keyword evidence="9 13" id="KW-1133">Transmembrane helix</keyword>
<keyword evidence="15" id="KW-0547">Nucleotide-binding</keyword>
<feature type="transmembrane region" description="Helical" evidence="13">
    <location>
        <begin position="6"/>
        <end position="25"/>
    </location>
</feature>
<comment type="similarity">
    <text evidence="3">Belongs to the sodium:solute symporter (SSF) (TC 2.A.21) family.</text>
</comment>
<gene>
    <name evidence="15" type="ORF">GCM10022404_29850</name>
</gene>
<dbReference type="InterPro" id="IPR005467">
    <property type="entry name" value="His_kinase_dom"/>
</dbReference>
<dbReference type="InterPro" id="IPR004358">
    <property type="entry name" value="Sig_transdc_His_kin-like_C"/>
</dbReference>
<dbReference type="Gene3D" id="1.10.287.130">
    <property type="match status" value="1"/>
</dbReference>
<dbReference type="EMBL" id="BAABDF010000007">
    <property type="protein sequence ID" value="GAA3878115.1"/>
    <property type="molecule type" value="Genomic_DNA"/>
</dbReference>
<dbReference type="InterPro" id="IPR050736">
    <property type="entry name" value="Sensor_HK_Regulatory"/>
</dbReference>
<feature type="transmembrane region" description="Helical" evidence="13">
    <location>
        <begin position="438"/>
        <end position="456"/>
    </location>
</feature>
<evidence type="ECO:0000256" key="6">
    <source>
        <dbReference type="ARBA" id="ARBA00022679"/>
    </source>
</evidence>
<dbReference type="PROSITE" id="PS50283">
    <property type="entry name" value="NA_SOLUT_SYMP_3"/>
    <property type="match status" value="1"/>
</dbReference>
<comment type="catalytic activity">
    <reaction evidence="1">
        <text>ATP + protein L-histidine = ADP + protein N-phospho-L-histidine.</text>
        <dbReference type="EC" id="2.7.13.3"/>
    </reaction>
</comment>
<dbReference type="RefSeq" id="WP_344848553.1">
    <property type="nucleotide sequence ID" value="NZ_BAABDF010000007.1"/>
</dbReference>
<dbReference type="Gene3D" id="1.20.1730.10">
    <property type="entry name" value="Sodium/glucose cotransporter"/>
    <property type="match status" value="1"/>
</dbReference>
<evidence type="ECO:0000256" key="7">
    <source>
        <dbReference type="ARBA" id="ARBA00022692"/>
    </source>
</evidence>
<accession>A0ABP7KI44</accession>
<dbReference type="CDD" id="cd00082">
    <property type="entry name" value="HisKA"/>
    <property type="match status" value="1"/>
</dbReference>
<dbReference type="Pfam" id="PF02518">
    <property type="entry name" value="HATPase_c"/>
    <property type="match status" value="1"/>
</dbReference>
<dbReference type="InterPro" id="IPR003661">
    <property type="entry name" value="HisK_dim/P_dom"/>
</dbReference>
<comment type="caution">
    <text evidence="15">The sequence shown here is derived from an EMBL/GenBank/DDBJ whole genome shotgun (WGS) entry which is preliminary data.</text>
</comment>
<feature type="transmembrane region" description="Helical" evidence="13">
    <location>
        <begin position="239"/>
        <end position="258"/>
    </location>
</feature>
<dbReference type="CDD" id="cd00075">
    <property type="entry name" value="HATPase"/>
    <property type="match status" value="1"/>
</dbReference>
<protein>
    <recommendedName>
        <fullName evidence="4">histidine kinase</fullName>
        <ecNumber evidence="4">2.7.13.3</ecNumber>
    </recommendedName>
</protein>
<dbReference type="PANTHER" id="PTHR43711:SF26">
    <property type="entry name" value="SENSOR HISTIDINE KINASE RCSC"/>
    <property type="match status" value="1"/>
</dbReference>
<dbReference type="InterPro" id="IPR036890">
    <property type="entry name" value="HATPase_C_sf"/>
</dbReference>
<feature type="coiled-coil region" evidence="12">
    <location>
        <begin position="635"/>
        <end position="676"/>
    </location>
</feature>
<dbReference type="CDD" id="cd10322">
    <property type="entry name" value="SLC5sbd"/>
    <property type="match status" value="1"/>
</dbReference>
<dbReference type="SMART" id="SM00387">
    <property type="entry name" value="HATPase_c"/>
    <property type="match status" value="1"/>
</dbReference>
<dbReference type="SUPFAM" id="SSF55874">
    <property type="entry name" value="ATPase domain of HSP90 chaperone/DNA topoisomerase II/histidine kinase"/>
    <property type="match status" value="1"/>
</dbReference>
<feature type="transmembrane region" description="Helical" evidence="13">
    <location>
        <begin position="279"/>
        <end position="306"/>
    </location>
</feature>
<keyword evidence="7 13" id="KW-0812">Transmembrane</keyword>
<feature type="transmembrane region" description="Helical" evidence="13">
    <location>
        <begin position="117"/>
        <end position="135"/>
    </location>
</feature>
<dbReference type="InterPro" id="IPR038377">
    <property type="entry name" value="Na/Glc_symporter_sf"/>
</dbReference>
<keyword evidence="5" id="KW-0597">Phosphoprotein</keyword>
<feature type="transmembrane region" description="Helical" evidence="13">
    <location>
        <begin position="41"/>
        <end position="64"/>
    </location>
</feature>
<evidence type="ECO:0000256" key="2">
    <source>
        <dbReference type="ARBA" id="ARBA00004141"/>
    </source>
</evidence>